<organism evidence="6 7">
    <name type="scientific">Streptomyces mobaraensis</name>
    <name type="common">Streptoverticillium mobaraense</name>
    <dbReference type="NCBI Taxonomy" id="35621"/>
    <lineage>
        <taxon>Bacteria</taxon>
        <taxon>Bacillati</taxon>
        <taxon>Actinomycetota</taxon>
        <taxon>Actinomycetes</taxon>
        <taxon>Kitasatosporales</taxon>
        <taxon>Streptomycetaceae</taxon>
        <taxon>Streptomyces</taxon>
    </lineage>
</organism>
<dbReference type="OrthoDB" id="9768666at2"/>
<dbReference type="InterPro" id="IPR036188">
    <property type="entry name" value="FAD/NAD-bd_sf"/>
</dbReference>
<proteinExistence type="predicted"/>
<keyword evidence="7" id="KW-1185">Reference proteome</keyword>
<evidence type="ECO:0000313" key="6">
    <source>
        <dbReference type="EMBL" id="KAB7843757.1"/>
    </source>
</evidence>
<evidence type="ECO:0000256" key="2">
    <source>
        <dbReference type="ARBA" id="ARBA00022630"/>
    </source>
</evidence>
<dbReference type="InterPro" id="IPR023753">
    <property type="entry name" value="FAD/NAD-binding_dom"/>
</dbReference>
<dbReference type="PRINTS" id="PR00469">
    <property type="entry name" value="PNDRDTASEII"/>
</dbReference>
<dbReference type="AlphaFoldDB" id="A0A5N5W6X0"/>
<dbReference type="InterPro" id="IPR016156">
    <property type="entry name" value="FAD/NAD-linked_Rdtase_dimer_sf"/>
</dbReference>
<accession>A0A5N5W6X0</accession>
<evidence type="ECO:0000259" key="4">
    <source>
        <dbReference type="Pfam" id="PF07992"/>
    </source>
</evidence>
<dbReference type="PANTHER" id="PTHR43429">
    <property type="entry name" value="PYRIDINE NUCLEOTIDE-DISULFIDE OXIDOREDUCTASE DOMAIN-CONTAINING"/>
    <property type="match status" value="1"/>
</dbReference>
<sequence length="397" mass="39621">MAAARFARQLLALAPDGSARVTLYGAEPYAPYNRTLLTGLLRGRYASGTIALPTGGAAVRTGTEVVAIDPGARTLRTAGGETAAYDTLVLATGAAPVVPDLPGLRTAAGALRDGVHPLRTLGDRARIAAAVRSGGTAVVVGGGVLGVDAAQALAGAGAGVHLVHDREHLLDRHLDAGAAGIVRRTLASLGVRVHHEPGVLTALGANGRIVGFRLSDGTRIDARTTVLACGARPRTDLARAAGLAVATGVVVDDTLATSAPRVYAIGDCAEHRNAVHGRAEAAWEQADALAAALAAELSGTPAGTRPPAPPVLLRLGGGPVDVAAFGDSTAAGDDTEVVTLADATRGTYRKLVLRGGVPVGAILVGDLTTVGDVADAVARGEPVAGDALGLLVGEGRP</sequence>
<evidence type="ECO:0000256" key="1">
    <source>
        <dbReference type="ARBA" id="ARBA00001974"/>
    </source>
</evidence>
<evidence type="ECO:0000259" key="5">
    <source>
        <dbReference type="Pfam" id="PF18267"/>
    </source>
</evidence>
<dbReference type="PRINTS" id="PR00368">
    <property type="entry name" value="FADPNR"/>
</dbReference>
<name>A0A5N5W6X0_STRMB</name>
<dbReference type="EMBL" id="VOKX01000032">
    <property type="protein sequence ID" value="KAB7843757.1"/>
    <property type="molecule type" value="Genomic_DNA"/>
</dbReference>
<feature type="domain" description="NADH-rubredoxin oxidoreductase C-terminal" evidence="5">
    <location>
        <begin position="321"/>
        <end position="378"/>
    </location>
</feature>
<protein>
    <submittedName>
        <fullName evidence="6">NAD(P)/FAD-dependent oxidoreductase</fullName>
    </submittedName>
</protein>
<dbReference type="GO" id="GO:0016491">
    <property type="term" value="F:oxidoreductase activity"/>
    <property type="evidence" value="ECO:0007669"/>
    <property type="project" value="InterPro"/>
</dbReference>
<dbReference type="Gene3D" id="3.50.50.60">
    <property type="entry name" value="FAD/NAD(P)-binding domain"/>
    <property type="match status" value="2"/>
</dbReference>
<dbReference type="InterPro" id="IPR041575">
    <property type="entry name" value="Rubredoxin_C"/>
</dbReference>
<evidence type="ECO:0000256" key="3">
    <source>
        <dbReference type="ARBA" id="ARBA00022827"/>
    </source>
</evidence>
<dbReference type="Gene3D" id="3.30.390.30">
    <property type="match status" value="1"/>
</dbReference>
<gene>
    <name evidence="6" type="ORF">FRZ00_17565</name>
</gene>
<dbReference type="SUPFAM" id="SSF51905">
    <property type="entry name" value="FAD/NAD(P)-binding domain"/>
    <property type="match status" value="1"/>
</dbReference>
<dbReference type="Pfam" id="PF18267">
    <property type="entry name" value="Rubredoxin_C"/>
    <property type="match status" value="1"/>
</dbReference>
<dbReference type="PANTHER" id="PTHR43429:SF3">
    <property type="entry name" value="NITRITE REDUCTASE [NAD(P)H]"/>
    <property type="match status" value="1"/>
</dbReference>
<dbReference type="Proteomes" id="UP000327000">
    <property type="component" value="Unassembled WGS sequence"/>
</dbReference>
<dbReference type="Pfam" id="PF07992">
    <property type="entry name" value="Pyr_redox_2"/>
    <property type="match status" value="1"/>
</dbReference>
<comment type="cofactor">
    <cofactor evidence="1">
        <name>FAD</name>
        <dbReference type="ChEBI" id="CHEBI:57692"/>
    </cofactor>
</comment>
<keyword evidence="3" id="KW-0274">FAD</keyword>
<reference evidence="6 7" key="1">
    <citation type="journal article" date="2019" name="Microb. Cell Fact.">
        <title>Exploring novel herbicidin analogues by transcriptional regulator overexpression and MS/MS molecular networking.</title>
        <authorList>
            <person name="Shi Y."/>
            <person name="Gu R."/>
            <person name="Li Y."/>
            <person name="Wang X."/>
            <person name="Ren W."/>
            <person name="Li X."/>
            <person name="Wang L."/>
            <person name="Xie Y."/>
            <person name="Hong B."/>
        </authorList>
    </citation>
    <scope>NUCLEOTIDE SEQUENCE [LARGE SCALE GENOMIC DNA]</scope>
    <source>
        <strain evidence="6 7">US-43</strain>
    </source>
</reference>
<evidence type="ECO:0000313" key="7">
    <source>
        <dbReference type="Proteomes" id="UP000327000"/>
    </source>
</evidence>
<dbReference type="InterPro" id="IPR050260">
    <property type="entry name" value="FAD-bd_OxRdtase"/>
</dbReference>
<dbReference type="RefSeq" id="WP_152264120.1">
    <property type="nucleotide sequence ID" value="NZ_VOKX01000032.1"/>
</dbReference>
<comment type="caution">
    <text evidence="6">The sequence shown here is derived from an EMBL/GenBank/DDBJ whole genome shotgun (WGS) entry which is preliminary data.</text>
</comment>
<feature type="domain" description="FAD/NAD(P)-binding" evidence="4">
    <location>
        <begin position="2"/>
        <end position="281"/>
    </location>
</feature>
<keyword evidence="2" id="KW-0285">Flavoprotein</keyword>